<dbReference type="InterPro" id="IPR016181">
    <property type="entry name" value="Acyl_CoA_acyltransferase"/>
</dbReference>
<comment type="function">
    <text evidence="13">Catalytic component of the NuA4 histone acetyltransferase (HAT) complex which is involved in epigenetic transcriptional activation of selected genes principally by acetylation of nucleosomal histones H4, H3, H2B, H2A and H2A variant H2A.Z. Acetylates histone H4 to form H4K5ac, H4K8ac, H4K12ac and H4K16ac, histone H3 to form H3K14ac, and histone H2A to form H2AK4ac and H2AK7ac. The NuA4 complex is involved in the DNA damage response and is required for chromosome segregation. The NuA4 complex plays a direct role in repair of DNA double-strand breaks (DSBs) through homologous recombination. Recruitment to promoters depends on H3K4me. Also acetylates non-histone proteins. In addition to protein acetyltransferase, can use different acyl-CoA substrates, such as 2-hydroxyisobutanoyl-CoA (2-hydroxyisobutyryl-CoA) or (2E)-butenoyl-CoA (crotonyl-CoA), and is able to mediate protein 2-hydroxyisobutyrylation and crotonylation, respectively.</text>
</comment>
<dbReference type="GO" id="GO:0035267">
    <property type="term" value="C:NuA4 histone acetyltransferase complex"/>
    <property type="evidence" value="ECO:0007669"/>
    <property type="project" value="TreeGrafter"/>
</dbReference>
<name>A0AAV9WWG8_9PEZI</name>
<dbReference type="PANTHER" id="PTHR10615:SF219">
    <property type="entry name" value="HISTONE ACETYLTRANSFERASE KAT5"/>
    <property type="match status" value="1"/>
</dbReference>
<dbReference type="Gene3D" id="3.30.60.60">
    <property type="entry name" value="N-acetyl transferase-like"/>
    <property type="match status" value="1"/>
</dbReference>
<evidence type="ECO:0000256" key="3">
    <source>
        <dbReference type="ARBA" id="ARBA00013184"/>
    </source>
</evidence>
<evidence type="ECO:0000256" key="7">
    <source>
        <dbReference type="ARBA" id="ARBA00022833"/>
    </source>
</evidence>
<keyword evidence="12" id="KW-0012">Acyltransferase</keyword>
<evidence type="ECO:0000256" key="1">
    <source>
        <dbReference type="ARBA" id="ARBA00004123"/>
    </source>
</evidence>
<dbReference type="Pfam" id="PF01853">
    <property type="entry name" value="MOZ_SAS"/>
    <property type="match status" value="1"/>
</dbReference>
<gene>
    <name evidence="17" type="ORF">TWF694_003908</name>
</gene>
<evidence type="ECO:0000313" key="18">
    <source>
        <dbReference type="Proteomes" id="UP001365542"/>
    </source>
</evidence>
<evidence type="ECO:0000256" key="13">
    <source>
        <dbReference type="ARBA" id="ARBA00045805"/>
    </source>
</evidence>
<dbReference type="AlphaFoldDB" id="A0AAV9WWG8"/>
<feature type="domain" description="MYST-type HAT" evidence="16">
    <location>
        <begin position="77"/>
        <end position="380"/>
    </location>
</feature>
<dbReference type="Gene3D" id="3.40.630.30">
    <property type="match status" value="1"/>
</dbReference>
<feature type="region of interest" description="Disordered" evidence="15">
    <location>
        <begin position="1"/>
        <end position="62"/>
    </location>
</feature>
<dbReference type="Proteomes" id="UP001365542">
    <property type="component" value="Unassembled WGS sequence"/>
</dbReference>
<comment type="caution">
    <text evidence="17">The sequence shown here is derived from an EMBL/GenBank/DDBJ whole genome shotgun (WGS) entry which is preliminary data.</text>
</comment>
<protein>
    <recommendedName>
        <fullName evidence="3">histone acetyltransferase</fullName>
        <ecNumber evidence="3">2.3.1.48</ecNumber>
    </recommendedName>
</protein>
<evidence type="ECO:0000259" key="16">
    <source>
        <dbReference type="PROSITE" id="PS51726"/>
    </source>
</evidence>
<evidence type="ECO:0000256" key="10">
    <source>
        <dbReference type="ARBA" id="ARBA00023163"/>
    </source>
</evidence>
<keyword evidence="11" id="KW-0539">Nucleus</keyword>
<dbReference type="InterPro" id="IPR050603">
    <property type="entry name" value="MYST_HAT"/>
</dbReference>
<proteinExistence type="inferred from homology"/>
<dbReference type="SUPFAM" id="SSF55729">
    <property type="entry name" value="Acyl-CoA N-acyltransferases (Nat)"/>
    <property type="match status" value="1"/>
</dbReference>
<keyword evidence="6" id="KW-0863">Zinc-finger</keyword>
<dbReference type="InterPro" id="IPR036388">
    <property type="entry name" value="WH-like_DNA-bd_sf"/>
</dbReference>
<evidence type="ECO:0000256" key="5">
    <source>
        <dbReference type="ARBA" id="ARBA00022723"/>
    </source>
</evidence>
<organism evidence="17 18">
    <name type="scientific">Orbilia ellipsospora</name>
    <dbReference type="NCBI Taxonomy" id="2528407"/>
    <lineage>
        <taxon>Eukaryota</taxon>
        <taxon>Fungi</taxon>
        <taxon>Dikarya</taxon>
        <taxon>Ascomycota</taxon>
        <taxon>Pezizomycotina</taxon>
        <taxon>Orbiliomycetes</taxon>
        <taxon>Orbiliales</taxon>
        <taxon>Orbiliaceae</taxon>
        <taxon>Orbilia</taxon>
    </lineage>
</organism>
<dbReference type="PROSITE" id="PS51726">
    <property type="entry name" value="MYST_HAT"/>
    <property type="match status" value="1"/>
</dbReference>
<keyword evidence="7" id="KW-0862">Zinc</keyword>
<evidence type="ECO:0000256" key="6">
    <source>
        <dbReference type="ARBA" id="ARBA00022771"/>
    </source>
</evidence>
<dbReference type="EMBL" id="JAVHJO010000014">
    <property type="protein sequence ID" value="KAK6528652.1"/>
    <property type="molecule type" value="Genomic_DNA"/>
</dbReference>
<evidence type="ECO:0000256" key="14">
    <source>
        <dbReference type="PIRSR" id="PIRSR602717-51"/>
    </source>
</evidence>
<evidence type="ECO:0000256" key="8">
    <source>
        <dbReference type="ARBA" id="ARBA00022990"/>
    </source>
</evidence>
<keyword evidence="10" id="KW-0804">Transcription</keyword>
<dbReference type="Gene3D" id="1.10.10.10">
    <property type="entry name" value="Winged helix-like DNA-binding domain superfamily/Winged helix DNA-binding domain"/>
    <property type="match status" value="1"/>
</dbReference>
<keyword evidence="18" id="KW-1185">Reference proteome</keyword>
<sequence length="382" mass="43689">MKRQQLHHVRHYSPPEQVLDVDGISKQRDGSPGGAARTTRNKPHKMASPEVHPQAPSQRAREGMIMRSSGPRAGCEQRSENIDEVFYDGWKLQVEHACTAYPKELIKTREPGDSCLFVCHKCFKYTMDSSEFQSHRVNGEEVQRPRGALVHAFDNDRYQIYEIDGALEEHRPFLQRMCLFGKFFIQNKSIWYEFENFLFYTLVEKSSLPELSFSYCGFFSKEKTSYDENNLSCIILYPQYRSRGLGSALIDFSYYVSKLSGKMGGPEKPISDLGKRGYSGYWGKSIALSILSMTKRRRQKQTNASKLTTRVLPRGKTNSGSLPIRIADIGRGQTITIERIACETGIATDDVLETLIGMEVIEFERGNPILPREKLRRWIATK</sequence>
<dbReference type="EC" id="2.3.1.48" evidence="3"/>
<dbReference type="GO" id="GO:0046972">
    <property type="term" value="F:histone H4K16 acetyltransferase activity"/>
    <property type="evidence" value="ECO:0007669"/>
    <property type="project" value="TreeGrafter"/>
</dbReference>
<feature type="active site" description="Proton donor/acceptor" evidence="14">
    <location>
        <position position="267"/>
    </location>
</feature>
<evidence type="ECO:0000256" key="11">
    <source>
        <dbReference type="ARBA" id="ARBA00023242"/>
    </source>
</evidence>
<evidence type="ECO:0000256" key="12">
    <source>
        <dbReference type="ARBA" id="ARBA00023315"/>
    </source>
</evidence>
<reference evidence="17 18" key="1">
    <citation type="submission" date="2019-10" db="EMBL/GenBank/DDBJ databases">
        <authorList>
            <person name="Palmer J.M."/>
        </authorList>
    </citation>
    <scope>NUCLEOTIDE SEQUENCE [LARGE SCALE GENOMIC DNA]</scope>
    <source>
        <strain evidence="17 18">TWF694</strain>
    </source>
</reference>
<evidence type="ECO:0000256" key="2">
    <source>
        <dbReference type="ARBA" id="ARBA00010107"/>
    </source>
</evidence>
<evidence type="ECO:0000256" key="15">
    <source>
        <dbReference type="SAM" id="MobiDB-lite"/>
    </source>
</evidence>
<evidence type="ECO:0000256" key="9">
    <source>
        <dbReference type="ARBA" id="ARBA00023015"/>
    </source>
</evidence>
<keyword evidence="4" id="KW-0808">Transferase</keyword>
<keyword evidence="9" id="KW-0805">Transcription regulation</keyword>
<dbReference type="GO" id="GO:0006355">
    <property type="term" value="P:regulation of DNA-templated transcription"/>
    <property type="evidence" value="ECO:0007669"/>
    <property type="project" value="InterPro"/>
</dbReference>
<keyword evidence="5" id="KW-0479">Metal-binding</keyword>
<feature type="compositionally biased region" description="Basic residues" evidence="15">
    <location>
        <begin position="1"/>
        <end position="11"/>
    </location>
</feature>
<dbReference type="GO" id="GO:0005634">
    <property type="term" value="C:nucleus"/>
    <property type="evidence" value="ECO:0007669"/>
    <property type="project" value="UniProtKB-SubCell"/>
</dbReference>
<dbReference type="GO" id="GO:0008270">
    <property type="term" value="F:zinc ion binding"/>
    <property type="evidence" value="ECO:0007669"/>
    <property type="project" value="UniProtKB-KW"/>
</dbReference>
<comment type="similarity">
    <text evidence="2">Belongs to the MYST (SAS/MOZ) family.</text>
</comment>
<accession>A0AAV9WWG8</accession>
<dbReference type="PANTHER" id="PTHR10615">
    <property type="entry name" value="HISTONE ACETYLTRANSFERASE"/>
    <property type="match status" value="1"/>
</dbReference>
<evidence type="ECO:0000256" key="4">
    <source>
        <dbReference type="ARBA" id="ARBA00022679"/>
    </source>
</evidence>
<comment type="subcellular location">
    <subcellularLocation>
        <location evidence="1">Nucleus</location>
    </subcellularLocation>
</comment>
<evidence type="ECO:0000313" key="17">
    <source>
        <dbReference type="EMBL" id="KAK6528652.1"/>
    </source>
</evidence>
<keyword evidence="8" id="KW-0007">Acetylation</keyword>
<dbReference type="InterPro" id="IPR002717">
    <property type="entry name" value="HAT_MYST-type"/>
</dbReference>